<evidence type="ECO:0000256" key="3">
    <source>
        <dbReference type="ARBA" id="ARBA00022679"/>
    </source>
</evidence>
<evidence type="ECO:0000256" key="9">
    <source>
        <dbReference type="ARBA" id="ARBA00049893"/>
    </source>
</evidence>
<dbReference type="NCBIfam" id="TIGR00726">
    <property type="entry name" value="peptidoglycan editing factor PgeF"/>
    <property type="match status" value="1"/>
</dbReference>
<evidence type="ECO:0000313" key="12">
    <source>
        <dbReference type="Proteomes" id="UP000309668"/>
    </source>
</evidence>
<evidence type="ECO:0000256" key="8">
    <source>
        <dbReference type="ARBA" id="ARBA00048968"/>
    </source>
</evidence>
<dbReference type="AlphaFoldDB" id="A0A5S3P506"/>
<evidence type="ECO:0000256" key="2">
    <source>
        <dbReference type="ARBA" id="ARBA00007353"/>
    </source>
</evidence>
<keyword evidence="5" id="KW-0378">Hydrolase</keyword>
<dbReference type="GO" id="GO:0017061">
    <property type="term" value="F:S-methyl-5-thioadenosine phosphorylase activity"/>
    <property type="evidence" value="ECO:0007669"/>
    <property type="project" value="UniProtKB-EC"/>
</dbReference>
<dbReference type="InterPro" id="IPR003730">
    <property type="entry name" value="Cu_polyphenol_OxRdtase"/>
</dbReference>
<organism evidence="11 12">
    <name type="scientific">Qipengyuania marisflavi</name>
    <dbReference type="NCBI Taxonomy" id="2486356"/>
    <lineage>
        <taxon>Bacteria</taxon>
        <taxon>Pseudomonadati</taxon>
        <taxon>Pseudomonadota</taxon>
        <taxon>Alphaproteobacteria</taxon>
        <taxon>Sphingomonadales</taxon>
        <taxon>Erythrobacteraceae</taxon>
        <taxon>Qipengyuania</taxon>
    </lineage>
</organism>
<keyword evidence="12" id="KW-1185">Reference proteome</keyword>
<evidence type="ECO:0000256" key="7">
    <source>
        <dbReference type="ARBA" id="ARBA00047989"/>
    </source>
</evidence>
<sequence length="220" mass="23042">MADFLRSDLLGPAPHGFSLRSGLVAGDVLRGAHLVLAKQVHSPAVMIVHGQWAAPPEADALVTTRRGLLLGIVTADCAPVLLVDAQAGVIGAAHAGWRGAVGGVIDNTVGAMVSQGAQVADIRAVIGPTIAQENYEVDEDFRDAFEDEDTPFFSFGAPGKRLFNLPAYVAHRLAAAGVGHVADLGEDTYAQDARFFSYRRATHRGEPTGGRQLSVIGLPA</sequence>
<evidence type="ECO:0000256" key="4">
    <source>
        <dbReference type="ARBA" id="ARBA00022723"/>
    </source>
</evidence>
<comment type="caution">
    <text evidence="11">The sequence shown here is derived from an EMBL/GenBank/DDBJ whole genome shotgun (WGS) entry which is preliminary data.</text>
</comment>
<comment type="similarity">
    <text evidence="2 10">Belongs to the purine nucleoside phosphorylase YfiH/LACC1 family.</text>
</comment>
<dbReference type="InterPro" id="IPR038371">
    <property type="entry name" value="Cu_polyphenol_OxRdtase_sf"/>
</dbReference>
<keyword evidence="6" id="KW-0862">Zinc</keyword>
<comment type="catalytic activity">
    <reaction evidence="7">
        <text>adenosine + H2O + H(+) = inosine + NH4(+)</text>
        <dbReference type="Rhea" id="RHEA:24408"/>
        <dbReference type="ChEBI" id="CHEBI:15377"/>
        <dbReference type="ChEBI" id="CHEBI:15378"/>
        <dbReference type="ChEBI" id="CHEBI:16335"/>
        <dbReference type="ChEBI" id="CHEBI:17596"/>
        <dbReference type="ChEBI" id="CHEBI:28938"/>
        <dbReference type="EC" id="3.5.4.4"/>
    </reaction>
    <physiologicalReaction direction="left-to-right" evidence="7">
        <dbReference type="Rhea" id="RHEA:24409"/>
    </physiologicalReaction>
</comment>
<evidence type="ECO:0000256" key="10">
    <source>
        <dbReference type="RuleBase" id="RU361274"/>
    </source>
</evidence>
<evidence type="ECO:0000313" key="11">
    <source>
        <dbReference type="EMBL" id="TMM48120.1"/>
    </source>
</evidence>
<dbReference type="OrthoDB" id="4279at2"/>
<evidence type="ECO:0000256" key="6">
    <source>
        <dbReference type="ARBA" id="ARBA00022833"/>
    </source>
</evidence>
<protein>
    <recommendedName>
        <fullName evidence="10">Purine nucleoside phosphorylase</fullName>
    </recommendedName>
</protein>
<dbReference type="GO" id="GO:0016787">
    <property type="term" value="F:hydrolase activity"/>
    <property type="evidence" value="ECO:0007669"/>
    <property type="project" value="UniProtKB-KW"/>
</dbReference>
<dbReference type="GO" id="GO:0005507">
    <property type="term" value="F:copper ion binding"/>
    <property type="evidence" value="ECO:0007669"/>
    <property type="project" value="TreeGrafter"/>
</dbReference>
<dbReference type="Gene3D" id="3.60.140.10">
    <property type="entry name" value="CNF1/YfiH-like putative cysteine hydrolases"/>
    <property type="match status" value="1"/>
</dbReference>
<dbReference type="PANTHER" id="PTHR30616:SF2">
    <property type="entry name" value="PURINE NUCLEOSIDE PHOSPHORYLASE LACC1"/>
    <property type="match status" value="1"/>
</dbReference>
<name>A0A5S3P506_9SPHN</name>
<gene>
    <name evidence="11" type="primary">pgeF</name>
    <name evidence="11" type="ORF">FEV51_07395</name>
</gene>
<proteinExistence type="inferred from homology"/>
<dbReference type="RefSeq" id="WP_138617484.1">
    <property type="nucleotide sequence ID" value="NZ_VCAO01000003.1"/>
</dbReference>
<keyword evidence="3" id="KW-0808">Transferase</keyword>
<dbReference type="EMBL" id="VCAO01000003">
    <property type="protein sequence ID" value="TMM48120.1"/>
    <property type="molecule type" value="Genomic_DNA"/>
</dbReference>
<evidence type="ECO:0000256" key="5">
    <source>
        <dbReference type="ARBA" id="ARBA00022801"/>
    </source>
</evidence>
<comment type="catalytic activity">
    <reaction evidence="9">
        <text>S-methyl-5'-thioadenosine + phosphate = 5-(methylsulfanyl)-alpha-D-ribose 1-phosphate + adenine</text>
        <dbReference type="Rhea" id="RHEA:11852"/>
        <dbReference type="ChEBI" id="CHEBI:16708"/>
        <dbReference type="ChEBI" id="CHEBI:17509"/>
        <dbReference type="ChEBI" id="CHEBI:43474"/>
        <dbReference type="ChEBI" id="CHEBI:58533"/>
        <dbReference type="EC" id="2.4.2.28"/>
    </reaction>
    <physiologicalReaction direction="left-to-right" evidence="9">
        <dbReference type="Rhea" id="RHEA:11853"/>
    </physiologicalReaction>
</comment>
<reference evidence="11 12" key="1">
    <citation type="submission" date="2019-05" db="EMBL/GenBank/DDBJ databases">
        <title>Erythrobacter marisflavi sp. nov., isolated from isolated from water of an estuary environment.</title>
        <authorList>
            <person name="Yoon J.-H."/>
        </authorList>
    </citation>
    <scope>NUCLEOTIDE SEQUENCE [LARGE SCALE GENOMIC DNA]</scope>
    <source>
        <strain evidence="11 12">KEM-5</strain>
    </source>
</reference>
<comment type="catalytic activity">
    <reaction evidence="8">
        <text>adenosine + phosphate = alpha-D-ribose 1-phosphate + adenine</text>
        <dbReference type="Rhea" id="RHEA:27642"/>
        <dbReference type="ChEBI" id="CHEBI:16335"/>
        <dbReference type="ChEBI" id="CHEBI:16708"/>
        <dbReference type="ChEBI" id="CHEBI:43474"/>
        <dbReference type="ChEBI" id="CHEBI:57720"/>
        <dbReference type="EC" id="2.4.2.1"/>
    </reaction>
    <physiologicalReaction direction="left-to-right" evidence="8">
        <dbReference type="Rhea" id="RHEA:27643"/>
    </physiologicalReaction>
</comment>
<accession>A0A5S3P506</accession>
<keyword evidence="4" id="KW-0479">Metal-binding</keyword>
<dbReference type="InterPro" id="IPR011324">
    <property type="entry name" value="Cytotoxic_necrot_fac-like_cat"/>
</dbReference>
<dbReference type="CDD" id="cd16833">
    <property type="entry name" value="YfiH"/>
    <property type="match status" value="1"/>
</dbReference>
<dbReference type="Pfam" id="PF02578">
    <property type="entry name" value="Cu-oxidase_4"/>
    <property type="match status" value="1"/>
</dbReference>
<comment type="catalytic activity">
    <reaction evidence="1">
        <text>inosine + phosphate = alpha-D-ribose 1-phosphate + hypoxanthine</text>
        <dbReference type="Rhea" id="RHEA:27646"/>
        <dbReference type="ChEBI" id="CHEBI:17368"/>
        <dbReference type="ChEBI" id="CHEBI:17596"/>
        <dbReference type="ChEBI" id="CHEBI:43474"/>
        <dbReference type="ChEBI" id="CHEBI:57720"/>
        <dbReference type="EC" id="2.4.2.1"/>
    </reaction>
    <physiologicalReaction direction="left-to-right" evidence="1">
        <dbReference type="Rhea" id="RHEA:27647"/>
    </physiologicalReaction>
</comment>
<dbReference type="SUPFAM" id="SSF64438">
    <property type="entry name" value="CNF1/YfiH-like putative cysteine hydrolases"/>
    <property type="match status" value="1"/>
</dbReference>
<dbReference type="Proteomes" id="UP000309668">
    <property type="component" value="Unassembled WGS sequence"/>
</dbReference>
<dbReference type="PANTHER" id="PTHR30616">
    <property type="entry name" value="UNCHARACTERIZED PROTEIN YFIH"/>
    <property type="match status" value="1"/>
</dbReference>
<evidence type="ECO:0000256" key="1">
    <source>
        <dbReference type="ARBA" id="ARBA00000553"/>
    </source>
</evidence>